<dbReference type="InterPro" id="IPR043573">
    <property type="entry name" value="Fig4-like"/>
</dbReference>
<dbReference type="Pfam" id="PF02383">
    <property type="entry name" value="Syja_N"/>
    <property type="match status" value="1"/>
</dbReference>
<evidence type="ECO:0000256" key="4">
    <source>
        <dbReference type="SAM" id="MobiDB-lite"/>
    </source>
</evidence>
<evidence type="ECO:0000259" key="5">
    <source>
        <dbReference type="PROSITE" id="PS50275"/>
    </source>
</evidence>
<proteinExistence type="predicted"/>
<dbReference type="AlphaFoldDB" id="A0A9W8ARQ5"/>
<dbReference type="GO" id="GO:0012505">
    <property type="term" value="C:endomembrane system"/>
    <property type="evidence" value="ECO:0007669"/>
    <property type="project" value="UniProtKB-SubCell"/>
</dbReference>
<dbReference type="PANTHER" id="PTHR45738">
    <property type="entry name" value="POLYPHOSPHOINOSITIDE PHOSPHATASE"/>
    <property type="match status" value="1"/>
</dbReference>
<sequence length="919" mass="104091">MPADSHSTSNNVQPYRLTLNKIVLYETKTRYYVVGSSPSDTQFRVLKIDRTSGSSLQLVEDNVIYTKEEITDLLAMIAEGNRASGGLHKVVTAYGIVGFIRFTGAHYICLITQRSAVAVLGGHYIYHIDGTMLLNIATSDQALRSPQENRYLGLFHSVDMTKNFYFSYTYDLTHTLQHNMTHTPADQHAVCDDMFVWNHHLLQTGFQSLRHNSDWVLPVVYGFVNQSSLDIFGRTFYITLIARRSRFFAGARFLKRGVNDEGYVANEVETEQIVHEMVTTSFHHRGQMFGNPRYTSYVQHRGSIPLFWSQDMASLTPKPPIEINTVDPYFSAAALHFDHLFKRYGTPVIILNLIKQKESVKRESKLGHEFEQAIKYLGQFLPNPHQLLYIAWDMSRADKNPNEDVFQVLEEIGEQAIQRTGFFHSGSEPPVHSLQDPGTSFEDALVHRPPFRLQGGIIRSNCIDCLDRTNTAQNLIGRCALGQQLYALGAIPKPYVAFNTEAVALLNDMYRSMGNTVALQYGGSQLVNTIESYQKVNQWSSQSRDMIESFRRYYSNSFIDSEKQDAINLFLGNFVSRTGEPTLWELSTDYFLHNKDPRFKRPARSYQRWWSPEALEDKNRLIKRIARPLAIQAGIYSSYPMLSCWVEYYRPKLYTSFSKLFAFNIATTLDRTHGEDEPDQSPLADLNGVGHKSRNSPVHQWLPPPESEFAVAPATPTRLDRTTLRTVLSRLEQRKMTPTKPSKISRAKATGVGGWTTDGVTTTLADPAVNPEEMYVFTQYVDFTKNPGQLSVPWEDSSSSTSSAGTASSQSDSGYTRSSGEPSFRSTHHPDYGAFYDYTTYSAKLAQSALKGAVASSTMVDQYWGYVQVPNQLLQQPFCTNYNSSHAHSSQASGEGRYQSYRHWLKTGKYRLPKKKGSP</sequence>
<feature type="domain" description="SAC" evidence="5">
    <location>
        <begin position="155"/>
        <end position="523"/>
    </location>
</feature>
<keyword evidence="3" id="KW-0472">Membrane</keyword>
<evidence type="ECO:0000256" key="3">
    <source>
        <dbReference type="ARBA" id="ARBA00023136"/>
    </source>
</evidence>
<feature type="compositionally biased region" description="Polar residues" evidence="4">
    <location>
        <begin position="815"/>
        <end position="825"/>
    </location>
</feature>
<name>A0A9W8ARQ5_9FUNG</name>
<comment type="subcellular location">
    <subcellularLocation>
        <location evidence="1">Endomembrane system</location>
    </subcellularLocation>
</comment>
<dbReference type="Proteomes" id="UP001150925">
    <property type="component" value="Unassembled WGS sequence"/>
</dbReference>
<protein>
    <submittedName>
        <fullName evidence="6">Phosphatidylinositol-3,5-bisphosphate 5-phosphatase</fullName>
    </submittedName>
</protein>
<reference evidence="6" key="1">
    <citation type="submission" date="2022-07" db="EMBL/GenBank/DDBJ databases">
        <title>Phylogenomic reconstructions and comparative analyses of Kickxellomycotina fungi.</title>
        <authorList>
            <person name="Reynolds N.K."/>
            <person name="Stajich J.E."/>
            <person name="Barry K."/>
            <person name="Grigoriev I.V."/>
            <person name="Crous P."/>
            <person name="Smith M.E."/>
        </authorList>
    </citation>
    <scope>NUCLEOTIDE SEQUENCE</scope>
    <source>
        <strain evidence="6">RSA 1196</strain>
    </source>
</reference>
<evidence type="ECO:0000256" key="2">
    <source>
        <dbReference type="ARBA" id="ARBA00022801"/>
    </source>
</evidence>
<keyword evidence="7" id="KW-1185">Reference proteome</keyword>
<comment type="caution">
    <text evidence="6">The sequence shown here is derived from an EMBL/GenBank/DDBJ whole genome shotgun (WGS) entry which is preliminary data.</text>
</comment>
<dbReference type="PROSITE" id="PS50275">
    <property type="entry name" value="SAC"/>
    <property type="match status" value="1"/>
</dbReference>
<feature type="region of interest" description="Disordered" evidence="4">
    <location>
        <begin position="791"/>
        <end position="826"/>
    </location>
</feature>
<gene>
    <name evidence="6" type="primary">FIG4</name>
    <name evidence="6" type="ORF">IWQ62_002255</name>
</gene>
<dbReference type="PANTHER" id="PTHR45738:SF5">
    <property type="entry name" value="POLYPHOSPHOINOSITIDE PHOSPHATASE"/>
    <property type="match status" value="1"/>
</dbReference>
<evidence type="ECO:0000313" key="6">
    <source>
        <dbReference type="EMBL" id="KAJ1966784.1"/>
    </source>
</evidence>
<accession>A0A9W8ARQ5</accession>
<evidence type="ECO:0000313" key="7">
    <source>
        <dbReference type="Proteomes" id="UP001150925"/>
    </source>
</evidence>
<evidence type="ECO:0000256" key="1">
    <source>
        <dbReference type="ARBA" id="ARBA00004308"/>
    </source>
</evidence>
<organism evidence="6 7">
    <name type="scientific">Dispira parvispora</name>
    <dbReference type="NCBI Taxonomy" id="1520584"/>
    <lineage>
        <taxon>Eukaryota</taxon>
        <taxon>Fungi</taxon>
        <taxon>Fungi incertae sedis</taxon>
        <taxon>Zoopagomycota</taxon>
        <taxon>Kickxellomycotina</taxon>
        <taxon>Dimargaritomycetes</taxon>
        <taxon>Dimargaritales</taxon>
        <taxon>Dimargaritaceae</taxon>
        <taxon>Dispira</taxon>
    </lineage>
</organism>
<dbReference type="GO" id="GO:0046856">
    <property type="term" value="P:phosphatidylinositol dephosphorylation"/>
    <property type="evidence" value="ECO:0007669"/>
    <property type="project" value="InterPro"/>
</dbReference>
<dbReference type="InterPro" id="IPR002013">
    <property type="entry name" value="SAC_dom"/>
</dbReference>
<feature type="compositionally biased region" description="Low complexity" evidence="4">
    <location>
        <begin position="796"/>
        <end position="814"/>
    </location>
</feature>
<dbReference type="GO" id="GO:0043813">
    <property type="term" value="F:phosphatidylinositol-3,5-bisphosphate 5-phosphatase activity"/>
    <property type="evidence" value="ECO:0007669"/>
    <property type="project" value="InterPro"/>
</dbReference>
<dbReference type="OrthoDB" id="405996at2759"/>
<dbReference type="EMBL" id="JANBPY010000453">
    <property type="protein sequence ID" value="KAJ1966784.1"/>
    <property type="molecule type" value="Genomic_DNA"/>
</dbReference>
<keyword evidence="2" id="KW-0378">Hydrolase</keyword>